<reference evidence="1 2" key="1">
    <citation type="submission" date="2020-04" db="EMBL/GenBank/DDBJ databases">
        <authorList>
            <consortium name="Desulfovibrio sp. FSS-1 genome sequencing consortium"/>
            <person name="Shimoshige H."/>
            <person name="Kobayashi H."/>
            <person name="Maekawa T."/>
        </authorList>
    </citation>
    <scope>NUCLEOTIDE SEQUENCE [LARGE SCALE GENOMIC DNA]</scope>
    <source>
        <strain evidence="1 2">SIID29052-01</strain>
    </source>
</reference>
<dbReference type="AlphaFoldDB" id="A0A6V8M057"/>
<dbReference type="Pfam" id="PF13414">
    <property type="entry name" value="TPR_11"/>
    <property type="match status" value="1"/>
</dbReference>
<dbReference type="PANTHER" id="PTHR12558:SF13">
    <property type="entry name" value="CELL DIVISION CYCLE PROTEIN 27 HOMOLOG"/>
    <property type="match status" value="1"/>
</dbReference>
<proteinExistence type="predicted"/>
<comment type="caution">
    <text evidence="1">The sequence shown here is derived from an EMBL/GenBank/DDBJ whole genome shotgun (WGS) entry which is preliminary data.</text>
</comment>
<evidence type="ECO:0000313" key="2">
    <source>
        <dbReference type="Proteomes" id="UP000494245"/>
    </source>
</evidence>
<protein>
    <submittedName>
        <fullName evidence="1">Lipopolysaccharide assembly protein B</fullName>
    </submittedName>
</protein>
<gene>
    <name evidence="1" type="primary">lapB_2</name>
    <name evidence="1" type="ORF">NNJEOMEG_03279</name>
</gene>
<dbReference type="SMART" id="SM00028">
    <property type="entry name" value="TPR"/>
    <property type="match status" value="3"/>
</dbReference>
<dbReference type="RefSeq" id="WP_173086409.1">
    <property type="nucleotide sequence ID" value="NZ_BLTE01000017.1"/>
</dbReference>
<sequence length="244" mass="28202">MTDYPAILGVFSLRRNEEVGTGATQARHDQLTYWYARQLSPDVVEIQPLNVYHVPSGIKKLCPLDEFLRSYTPEPRYYEANTVPALNSLRAKIDQGEKFFSMGLLDDAEKAFLKALMIDEMSVPANYGLGDVYSEQKDFQKLRRVLTVLMGLDDAFSVEYRQKLNTFGVNLRKQGFFDESIAFFNKALELRKDDENIYFNLARVHFDKGEIEKCIGILNIATTLNPEFVEARKFMRYCERMTTQ</sequence>
<evidence type="ECO:0000313" key="1">
    <source>
        <dbReference type="EMBL" id="GFK95416.1"/>
    </source>
</evidence>
<keyword evidence="2" id="KW-1185">Reference proteome</keyword>
<dbReference type="PANTHER" id="PTHR12558">
    <property type="entry name" value="CELL DIVISION CYCLE 16,23,27"/>
    <property type="match status" value="1"/>
</dbReference>
<dbReference type="EMBL" id="BLTE01000017">
    <property type="protein sequence ID" value="GFK95416.1"/>
    <property type="molecule type" value="Genomic_DNA"/>
</dbReference>
<dbReference type="Gene3D" id="1.25.40.10">
    <property type="entry name" value="Tetratricopeptide repeat domain"/>
    <property type="match status" value="2"/>
</dbReference>
<dbReference type="InterPro" id="IPR019734">
    <property type="entry name" value="TPR_rpt"/>
</dbReference>
<dbReference type="InterPro" id="IPR011990">
    <property type="entry name" value="TPR-like_helical_dom_sf"/>
</dbReference>
<name>A0A6V8M057_9BACT</name>
<dbReference type="SUPFAM" id="SSF48452">
    <property type="entry name" value="TPR-like"/>
    <property type="match status" value="1"/>
</dbReference>
<reference evidence="1 2" key="2">
    <citation type="submission" date="2020-05" db="EMBL/GenBank/DDBJ databases">
        <title>Draft genome sequence of Desulfovibrio sp. strainFSS-1.</title>
        <authorList>
            <person name="Shimoshige H."/>
            <person name="Kobayashi H."/>
            <person name="Maekawa T."/>
        </authorList>
    </citation>
    <scope>NUCLEOTIDE SEQUENCE [LARGE SCALE GENOMIC DNA]</scope>
    <source>
        <strain evidence="1 2">SIID29052-01</strain>
    </source>
</reference>
<dbReference type="Proteomes" id="UP000494245">
    <property type="component" value="Unassembled WGS sequence"/>
</dbReference>
<accession>A0A6V8M057</accession>
<organism evidence="1 2">
    <name type="scientific">Fundidesulfovibrio magnetotacticus</name>
    <dbReference type="NCBI Taxonomy" id="2730080"/>
    <lineage>
        <taxon>Bacteria</taxon>
        <taxon>Pseudomonadati</taxon>
        <taxon>Thermodesulfobacteriota</taxon>
        <taxon>Desulfovibrionia</taxon>
        <taxon>Desulfovibrionales</taxon>
        <taxon>Desulfovibrionaceae</taxon>
        <taxon>Fundidesulfovibrio</taxon>
    </lineage>
</organism>